<proteinExistence type="predicted"/>
<organism evidence="1 2">
    <name type="scientific">Microbulbifer taiwanensis</name>
    <dbReference type="NCBI Taxonomy" id="986746"/>
    <lineage>
        <taxon>Bacteria</taxon>
        <taxon>Pseudomonadati</taxon>
        <taxon>Pseudomonadota</taxon>
        <taxon>Gammaproteobacteria</taxon>
        <taxon>Cellvibrionales</taxon>
        <taxon>Microbulbiferaceae</taxon>
        <taxon>Microbulbifer</taxon>
    </lineage>
</organism>
<gene>
    <name evidence="1" type="ORF">ACFQBM_01010</name>
</gene>
<comment type="caution">
    <text evidence="1">The sequence shown here is derived from an EMBL/GenBank/DDBJ whole genome shotgun (WGS) entry which is preliminary data.</text>
</comment>
<protein>
    <submittedName>
        <fullName evidence="1">Uncharacterized protein</fullName>
    </submittedName>
</protein>
<reference evidence="2" key="1">
    <citation type="journal article" date="2019" name="Int. J. Syst. Evol. Microbiol.">
        <title>The Global Catalogue of Microorganisms (GCM) 10K type strain sequencing project: providing services to taxonomists for standard genome sequencing and annotation.</title>
        <authorList>
            <consortium name="The Broad Institute Genomics Platform"/>
            <consortium name="The Broad Institute Genome Sequencing Center for Infectious Disease"/>
            <person name="Wu L."/>
            <person name="Ma J."/>
        </authorList>
    </citation>
    <scope>NUCLEOTIDE SEQUENCE [LARGE SCALE GENOMIC DNA]</scope>
    <source>
        <strain evidence="2">CGMCC 1.13718</strain>
    </source>
</reference>
<dbReference type="Proteomes" id="UP001596425">
    <property type="component" value="Unassembled WGS sequence"/>
</dbReference>
<dbReference type="EMBL" id="JBHSVR010000001">
    <property type="protein sequence ID" value="MFC6631835.1"/>
    <property type="molecule type" value="Genomic_DNA"/>
</dbReference>
<accession>A0ABW1YGH7</accession>
<keyword evidence="2" id="KW-1185">Reference proteome</keyword>
<evidence type="ECO:0000313" key="1">
    <source>
        <dbReference type="EMBL" id="MFC6631835.1"/>
    </source>
</evidence>
<name>A0ABW1YGH7_9GAMM</name>
<sequence length="161" mass="17775">MIRAITIILMLASAEALSWEPHFHELVESKLTADLGHDLGRTSVEMILDKPKGKIESVVVRSNYGETTLDASQFIGIDIVRLSQLSIVSFSLGMEGFEPSFSACVPYGKGKFVEKDGKKKLLMPVLGIRTTAQGSNVFKLPLPEDGTRREDHDGCFYLSEQ</sequence>
<evidence type="ECO:0000313" key="2">
    <source>
        <dbReference type="Proteomes" id="UP001596425"/>
    </source>
</evidence>
<dbReference type="RefSeq" id="WP_193193052.1">
    <property type="nucleotide sequence ID" value="NZ_JACZFR010000037.1"/>
</dbReference>